<dbReference type="AlphaFoldDB" id="A0A814NB37"/>
<feature type="compositionally biased region" description="Basic residues" evidence="1">
    <location>
        <begin position="389"/>
        <end position="402"/>
    </location>
</feature>
<sequence length="402" mass="46301">MYNKNQSTFNKFDNKKVKRNDGTKSTAKIIRKKRDRSQNSEKLLTKQLSKKKTIIKLECDNETPETTATTADGKTNGKRRYGTHSTNKTKLKRSSLNNSALLSTVTNVKEFMSLVMYKDNPPPWLKERDIYKEYMTKSNNNQKSNNDGPKSLAFYAKSSSDWQKCPSLLLSPVKTDVDTKKSISSPLSIQADVKIKPAQQITCTSRSSVEEEPVLRIKREPHSPPQPLDLSCSSLQFKLQQNVKQEKQDTLLVLEKTKLSSPIKDDLSFRKLKHNKSKIYESPKRNLCKKKREDPFDRCRKKSRSVRINSVETEELYQKKSTSCSTSPELSLSYRRTSRSPRSPEYVRHHLSPIRMPCSPPLKTVKRKSSPITIGIKRKSSTCNFNNNNRRRSPRVWAPNRK</sequence>
<keyword evidence="4" id="KW-1185">Reference proteome</keyword>
<evidence type="ECO:0000313" key="3">
    <source>
        <dbReference type="EMBL" id="CAF3856498.1"/>
    </source>
</evidence>
<dbReference type="EMBL" id="CAJOBC010005229">
    <property type="protein sequence ID" value="CAF3856498.1"/>
    <property type="molecule type" value="Genomic_DNA"/>
</dbReference>
<feature type="region of interest" description="Disordered" evidence="1">
    <location>
        <begin position="319"/>
        <end position="402"/>
    </location>
</feature>
<feature type="compositionally biased region" description="Low complexity" evidence="1">
    <location>
        <begin position="329"/>
        <end position="344"/>
    </location>
</feature>
<gene>
    <name evidence="2" type="ORF">GPM918_LOCUS18260</name>
    <name evidence="3" type="ORF">SRO942_LOCUS18257</name>
</gene>
<proteinExistence type="predicted"/>
<dbReference type="EMBL" id="CAJNOQ010005229">
    <property type="protein sequence ID" value="CAF1091023.1"/>
    <property type="molecule type" value="Genomic_DNA"/>
</dbReference>
<feature type="compositionally biased region" description="Polar residues" evidence="1">
    <location>
        <begin position="319"/>
        <end position="328"/>
    </location>
</feature>
<feature type="region of interest" description="Disordered" evidence="1">
    <location>
        <begin position="1"/>
        <end position="45"/>
    </location>
</feature>
<feature type="region of interest" description="Disordered" evidence="1">
    <location>
        <begin position="63"/>
        <end position="92"/>
    </location>
</feature>
<evidence type="ECO:0000313" key="2">
    <source>
        <dbReference type="EMBL" id="CAF1091023.1"/>
    </source>
</evidence>
<feature type="compositionally biased region" description="Basic residues" evidence="1">
    <location>
        <begin position="76"/>
        <end position="92"/>
    </location>
</feature>
<evidence type="ECO:0000256" key="1">
    <source>
        <dbReference type="SAM" id="MobiDB-lite"/>
    </source>
</evidence>
<dbReference type="Proteomes" id="UP000663829">
    <property type="component" value="Unassembled WGS sequence"/>
</dbReference>
<dbReference type="OrthoDB" id="10039409at2759"/>
<feature type="compositionally biased region" description="Polar residues" evidence="1">
    <location>
        <begin position="1"/>
        <end position="11"/>
    </location>
</feature>
<accession>A0A814NB37</accession>
<feature type="compositionally biased region" description="Polar residues" evidence="1">
    <location>
        <begin position="64"/>
        <end position="73"/>
    </location>
</feature>
<organism evidence="2 4">
    <name type="scientific">Didymodactylos carnosus</name>
    <dbReference type="NCBI Taxonomy" id="1234261"/>
    <lineage>
        <taxon>Eukaryota</taxon>
        <taxon>Metazoa</taxon>
        <taxon>Spiralia</taxon>
        <taxon>Gnathifera</taxon>
        <taxon>Rotifera</taxon>
        <taxon>Eurotatoria</taxon>
        <taxon>Bdelloidea</taxon>
        <taxon>Philodinida</taxon>
        <taxon>Philodinidae</taxon>
        <taxon>Didymodactylos</taxon>
    </lineage>
</organism>
<reference evidence="2" key="1">
    <citation type="submission" date="2021-02" db="EMBL/GenBank/DDBJ databases">
        <authorList>
            <person name="Nowell W R."/>
        </authorList>
    </citation>
    <scope>NUCLEOTIDE SEQUENCE</scope>
</reference>
<comment type="caution">
    <text evidence="2">The sequence shown here is derived from an EMBL/GenBank/DDBJ whole genome shotgun (WGS) entry which is preliminary data.</text>
</comment>
<protein>
    <submittedName>
        <fullName evidence="2">Uncharacterized protein</fullName>
    </submittedName>
</protein>
<feature type="compositionally biased region" description="Basic and acidic residues" evidence="1">
    <location>
        <begin position="12"/>
        <end position="22"/>
    </location>
</feature>
<dbReference type="Proteomes" id="UP000681722">
    <property type="component" value="Unassembled WGS sequence"/>
</dbReference>
<name>A0A814NB37_9BILA</name>
<evidence type="ECO:0000313" key="4">
    <source>
        <dbReference type="Proteomes" id="UP000663829"/>
    </source>
</evidence>
<feature type="non-terminal residue" evidence="2">
    <location>
        <position position="402"/>
    </location>
</feature>